<comment type="caution">
    <text evidence="4">The sequence shown here is derived from an EMBL/GenBank/DDBJ whole genome shotgun (WGS) entry which is preliminary data.</text>
</comment>
<dbReference type="EMBL" id="JAHQIW010001010">
    <property type="protein sequence ID" value="KAJ1351126.1"/>
    <property type="molecule type" value="Genomic_DNA"/>
</dbReference>
<evidence type="ECO:0000256" key="1">
    <source>
        <dbReference type="ARBA" id="ARBA00009058"/>
    </source>
</evidence>
<dbReference type="EMBL" id="JAHQIW010005273">
    <property type="protein sequence ID" value="KAJ1365440.1"/>
    <property type="molecule type" value="Genomic_DNA"/>
</dbReference>
<dbReference type="PANTHER" id="PTHR31716:SF1">
    <property type="entry name" value="PROTEIN FMC1 HOMOLOG"/>
    <property type="match status" value="1"/>
</dbReference>
<evidence type="ECO:0000256" key="2">
    <source>
        <dbReference type="ARBA" id="ARBA00013846"/>
    </source>
</evidence>
<dbReference type="GO" id="GO:0005739">
    <property type="term" value="C:mitochondrion"/>
    <property type="evidence" value="ECO:0007669"/>
    <property type="project" value="TreeGrafter"/>
</dbReference>
<dbReference type="AlphaFoldDB" id="A0AAD5QWS8"/>
<evidence type="ECO:0000313" key="5">
    <source>
        <dbReference type="Proteomes" id="UP001196413"/>
    </source>
</evidence>
<name>A0AAD5QWS8_PARTN</name>
<sequence>MMEAVEKSVLSTFRRVVKELRKTDKCFNRNSTLYKYLVHQVRDSTTERVYSKAPEETRHLANLYAAYLSSTRKLKELETRYCGGERSVEETARLVGLALPKEK</sequence>
<protein>
    <recommendedName>
        <fullName evidence="2">Protein FMC1 homolog</fullName>
    </recommendedName>
</protein>
<comment type="similarity">
    <text evidence="1">Belongs to the FMC1 family.</text>
</comment>
<evidence type="ECO:0000313" key="3">
    <source>
        <dbReference type="EMBL" id="KAJ1351126.1"/>
    </source>
</evidence>
<organism evidence="4 5">
    <name type="scientific">Parelaphostrongylus tenuis</name>
    <name type="common">Meningeal worm</name>
    <dbReference type="NCBI Taxonomy" id="148309"/>
    <lineage>
        <taxon>Eukaryota</taxon>
        <taxon>Metazoa</taxon>
        <taxon>Ecdysozoa</taxon>
        <taxon>Nematoda</taxon>
        <taxon>Chromadorea</taxon>
        <taxon>Rhabditida</taxon>
        <taxon>Rhabditina</taxon>
        <taxon>Rhabditomorpha</taxon>
        <taxon>Strongyloidea</taxon>
        <taxon>Metastrongylidae</taxon>
        <taxon>Parelaphostrongylus</taxon>
    </lineage>
</organism>
<gene>
    <name evidence="3" type="ORF">KIN20_007076</name>
    <name evidence="4" type="ORF">KIN20_025734</name>
</gene>
<keyword evidence="5" id="KW-1185">Reference proteome</keyword>
<dbReference type="InterPro" id="IPR037667">
    <property type="entry name" value="FMC1_homologue"/>
</dbReference>
<proteinExistence type="inferred from homology"/>
<accession>A0AAD5QWS8</accession>
<reference evidence="4" key="1">
    <citation type="submission" date="2021-06" db="EMBL/GenBank/DDBJ databases">
        <title>Parelaphostrongylus tenuis whole genome reference sequence.</title>
        <authorList>
            <person name="Garwood T.J."/>
            <person name="Larsen P.A."/>
            <person name="Fountain-Jones N.M."/>
            <person name="Garbe J.R."/>
            <person name="Macchietto M.G."/>
            <person name="Kania S.A."/>
            <person name="Gerhold R.W."/>
            <person name="Richards J.E."/>
            <person name="Wolf T.M."/>
        </authorList>
    </citation>
    <scope>NUCLEOTIDE SEQUENCE</scope>
    <source>
        <strain evidence="4">MNPRO001-30</strain>
        <tissue evidence="4">Meninges</tissue>
    </source>
</reference>
<evidence type="ECO:0000313" key="4">
    <source>
        <dbReference type="EMBL" id="KAJ1365440.1"/>
    </source>
</evidence>
<dbReference type="Proteomes" id="UP001196413">
    <property type="component" value="Unassembled WGS sequence"/>
</dbReference>
<dbReference type="PANTHER" id="PTHR31716">
    <property type="entry name" value="PROTEIN FMC1 HOMOLOG"/>
    <property type="match status" value="1"/>
</dbReference>